<organism evidence="6 7">
    <name type="scientific">Pseudooceanicola lipolyticus</name>
    <dbReference type="NCBI Taxonomy" id="2029104"/>
    <lineage>
        <taxon>Bacteria</taxon>
        <taxon>Pseudomonadati</taxon>
        <taxon>Pseudomonadota</taxon>
        <taxon>Alphaproteobacteria</taxon>
        <taxon>Rhodobacterales</taxon>
        <taxon>Paracoccaceae</taxon>
        <taxon>Pseudooceanicola</taxon>
    </lineage>
</organism>
<dbReference type="SUPFAM" id="SSF52540">
    <property type="entry name" value="P-loop containing nucleoside triphosphate hydrolases"/>
    <property type="match status" value="1"/>
</dbReference>
<dbReference type="SMART" id="SM00382">
    <property type="entry name" value="AAA"/>
    <property type="match status" value="1"/>
</dbReference>
<dbReference type="GO" id="GO:0055085">
    <property type="term" value="P:transmembrane transport"/>
    <property type="evidence" value="ECO:0007669"/>
    <property type="project" value="UniProtKB-ARBA"/>
</dbReference>
<dbReference type="PANTHER" id="PTHR43776:SF7">
    <property type="entry name" value="D,D-DIPEPTIDE TRANSPORT ATP-BINDING PROTEIN DDPF-RELATED"/>
    <property type="match status" value="1"/>
</dbReference>
<dbReference type="InterPro" id="IPR017871">
    <property type="entry name" value="ABC_transporter-like_CS"/>
</dbReference>
<evidence type="ECO:0000256" key="3">
    <source>
        <dbReference type="ARBA" id="ARBA00022741"/>
    </source>
</evidence>
<dbReference type="GO" id="GO:0016887">
    <property type="term" value="F:ATP hydrolysis activity"/>
    <property type="evidence" value="ECO:0007669"/>
    <property type="project" value="InterPro"/>
</dbReference>
<evidence type="ECO:0000313" key="7">
    <source>
        <dbReference type="Proteomes" id="UP000231553"/>
    </source>
</evidence>
<dbReference type="EMBL" id="PGTB01000078">
    <property type="protein sequence ID" value="PJE35655.1"/>
    <property type="molecule type" value="Genomic_DNA"/>
</dbReference>
<keyword evidence="7" id="KW-1185">Reference proteome</keyword>
<keyword evidence="2" id="KW-0813">Transport</keyword>
<evidence type="ECO:0000256" key="4">
    <source>
        <dbReference type="ARBA" id="ARBA00022840"/>
    </source>
</evidence>
<keyword evidence="4 6" id="KW-0067">ATP-binding</keyword>
<dbReference type="OrthoDB" id="9802264at2"/>
<dbReference type="InterPro" id="IPR027417">
    <property type="entry name" value="P-loop_NTPase"/>
</dbReference>
<dbReference type="RefSeq" id="WP_100163484.1">
    <property type="nucleotide sequence ID" value="NZ_PGTB01000078.1"/>
</dbReference>
<dbReference type="Pfam" id="PF00005">
    <property type="entry name" value="ABC_tran"/>
    <property type="match status" value="1"/>
</dbReference>
<dbReference type="PROSITE" id="PS50893">
    <property type="entry name" value="ABC_TRANSPORTER_2"/>
    <property type="match status" value="1"/>
</dbReference>
<evidence type="ECO:0000256" key="1">
    <source>
        <dbReference type="ARBA" id="ARBA00005417"/>
    </source>
</evidence>
<evidence type="ECO:0000259" key="5">
    <source>
        <dbReference type="PROSITE" id="PS50893"/>
    </source>
</evidence>
<protein>
    <submittedName>
        <fullName evidence="6">ABC transporter ATP-binding protein</fullName>
    </submittedName>
</protein>
<gene>
    <name evidence="6" type="ORF">CVM52_16005</name>
</gene>
<reference evidence="6 7" key="1">
    <citation type="journal article" date="2018" name="Int. J. Syst. Evol. Microbiol.">
        <title>Pseudooceanicola lipolyticus sp. nov., a marine alphaproteobacterium, reclassification of Oceanicola flagellatus as Pseudooceanicola flagellatus comb. nov. and emended description of the genus Pseudooceanicola.</title>
        <authorList>
            <person name="Huang M.-M."/>
            <person name="Guo L.-L."/>
            <person name="Wu Y.-H."/>
            <person name="Lai Q.-L."/>
            <person name="Shao Z.-Z."/>
            <person name="Wang C.-S."/>
            <person name="Wu M."/>
            <person name="Xu X.-W."/>
        </authorList>
    </citation>
    <scope>NUCLEOTIDE SEQUENCE [LARGE SCALE GENOMIC DNA]</scope>
    <source>
        <strain evidence="6 7">157</strain>
    </source>
</reference>
<keyword evidence="3" id="KW-0547">Nucleotide-binding</keyword>
<dbReference type="InterPro" id="IPR050319">
    <property type="entry name" value="ABC_transp_ATP-bind"/>
</dbReference>
<dbReference type="Proteomes" id="UP000231553">
    <property type="component" value="Unassembled WGS sequence"/>
</dbReference>
<dbReference type="InterPro" id="IPR003439">
    <property type="entry name" value="ABC_transporter-like_ATP-bd"/>
</dbReference>
<dbReference type="InterPro" id="IPR003593">
    <property type="entry name" value="AAA+_ATPase"/>
</dbReference>
<dbReference type="Gene3D" id="3.40.50.300">
    <property type="entry name" value="P-loop containing nucleotide triphosphate hydrolases"/>
    <property type="match status" value="1"/>
</dbReference>
<comment type="caution">
    <text evidence="6">The sequence shown here is derived from an EMBL/GenBank/DDBJ whole genome shotgun (WGS) entry which is preliminary data.</text>
</comment>
<accession>A0A2M8IYP1</accession>
<dbReference type="CDD" id="cd03257">
    <property type="entry name" value="ABC_NikE_OppD_transporters"/>
    <property type="match status" value="1"/>
</dbReference>
<dbReference type="PANTHER" id="PTHR43776">
    <property type="entry name" value="TRANSPORT ATP-BINDING PROTEIN"/>
    <property type="match status" value="1"/>
</dbReference>
<evidence type="ECO:0000313" key="6">
    <source>
        <dbReference type="EMBL" id="PJE35655.1"/>
    </source>
</evidence>
<dbReference type="PROSITE" id="PS00211">
    <property type="entry name" value="ABC_TRANSPORTER_1"/>
    <property type="match status" value="1"/>
</dbReference>
<proteinExistence type="inferred from homology"/>
<evidence type="ECO:0000256" key="2">
    <source>
        <dbReference type="ARBA" id="ARBA00022448"/>
    </source>
</evidence>
<sequence length="250" mass="27062">MQIPVIDLENIAVTFRRRLIGGDAVHALRGVSLSIAPGETLGLVGESGSGKTTLGRVCLGLLRPSSGTVRFDGQAFGRLRQRRGQLSVVLQHPEWALNPRLRCGVSVAEPLKTLGAPVTQRREAVARMLDQVGLSPEFADRYPGQLSGGQRQRVAIARALITEPRFILFDEAVSALDVSVQAQVLNLISDLQARLGFAALFISHDMAATRYVCHRIAVMLKGEVVESAPAETFYGTPEHPYSRALMDALA</sequence>
<feature type="domain" description="ABC transporter" evidence="5">
    <location>
        <begin position="6"/>
        <end position="246"/>
    </location>
</feature>
<dbReference type="AlphaFoldDB" id="A0A2M8IYP1"/>
<comment type="similarity">
    <text evidence="1">Belongs to the ABC transporter superfamily.</text>
</comment>
<dbReference type="GO" id="GO:0005524">
    <property type="term" value="F:ATP binding"/>
    <property type="evidence" value="ECO:0007669"/>
    <property type="project" value="UniProtKB-KW"/>
</dbReference>
<name>A0A2M8IYP1_9RHOB</name>